<dbReference type="EMBL" id="CT867996">
    <property type="protein sequence ID" value="CAK58245.1"/>
    <property type="molecule type" value="Genomic_DNA"/>
</dbReference>
<feature type="transmembrane region" description="Helical" evidence="10">
    <location>
        <begin position="675"/>
        <end position="696"/>
    </location>
</feature>
<dbReference type="Proteomes" id="UP000000600">
    <property type="component" value="Unassembled WGS sequence"/>
</dbReference>
<evidence type="ECO:0000256" key="6">
    <source>
        <dbReference type="ARBA" id="ARBA00022692"/>
    </source>
</evidence>
<organism evidence="11 12">
    <name type="scientific">Paramecium tetraurelia</name>
    <dbReference type="NCBI Taxonomy" id="5888"/>
    <lineage>
        <taxon>Eukaryota</taxon>
        <taxon>Sar</taxon>
        <taxon>Alveolata</taxon>
        <taxon>Ciliophora</taxon>
        <taxon>Intramacronucleata</taxon>
        <taxon>Oligohymenophorea</taxon>
        <taxon>Peniculida</taxon>
        <taxon>Parameciidae</taxon>
        <taxon>Paramecium</taxon>
    </lineage>
</organism>
<dbReference type="PANTHER" id="PTHR22914:SF9">
    <property type="entry name" value="CHITIN SYNTHASE 1"/>
    <property type="match status" value="1"/>
</dbReference>
<dbReference type="OMA" id="CEYDIGH"/>
<keyword evidence="5" id="KW-0808">Transferase</keyword>
<keyword evidence="8 10" id="KW-0472">Membrane</keyword>
<dbReference type="GO" id="GO:0030428">
    <property type="term" value="C:cell septum"/>
    <property type="evidence" value="ECO:0000318"/>
    <property type="project" value="GO_Central"/>
</dbReference>
<dbReference type="InterPro" id="IPR004835">
    <property type="entry name" value="Chitin_synth"/>
</dbReference>
<comment type="subcellular location">
    <subcellularLocation>
        <location evidence="1">Cell membrane</location>
        <topology evidence="1">Multi-pass membrane protein</topology>
    </subcellularLocation>
</comment>
<dbReference type="OrthoDB" id="3352955at2759"/>
<dbReference type="eggNOG" id="KOG2571">
    <property type="taxonomic scope" value="Eukaryota"/>
</dbReference>
<dbReference type="PANTHER" id="PTHR22914">
    <property type="entry name" value="CHITIN SYNTHASE"/>
    <property type="match status" value="1"/>
</dbReference>
<keyword evidence="6 10" id="KW-0812">Transmembrane</keyword>
<feature type="transmembrane region" description="Helical" evidence="10">
    <location>
        <begin position="636"/>
        <end position="654"/>
    </location>
</feature>
<dbReference type="HOGENOM" id="CLU_335087_0_0_1"/>
<keyword evidence="3" id="KW-1003">Cell membrane</keyword>
<keyword evidence="4" id="KW-0328">Glycosyltransferase</keyword>
<protein>
    <recommendedName>
        <fullName evidence="2">chitin synthase</fullName>
        <ecNumber evidence="2">2.4.1.16</ecNumber>
    </recommendedName>
</protein>
<feature type="transmembrane region" description="Helical" evidence="10">
    <location>
        <begin position="858"/>
        <end position="879"/>
    </location>
</feature>
<feature type="transmembrane region" description="Helical" evidence="10">
    <location>
        <begin position="891"/>
        <end position="918"/>
    </location>
</feature>
<keyword evidence="7 10" id="KW-1133">Transmembrane helix</keyword>
<evidence type="ECO:0000256" key="8">
    <source>
        <dbReference type="ARBA" id="ARBA00023136"/>
    </source>
</evidence>
<dbReference type="EC" id="2.4.1.16" evidence="2"/>
<accession>A0BI78</accession>
<evidence type="ECO:0000256" key="2">
    <source>
        <dbReference type="ARBA" id="ARBA00012543"/>
    </source>
</evidence>
<evidence type="ECO:0000256" key="10">
    <source>
        <dbReference type="SAM" id="Phobius"/>
    </source>
</evidence>
<evidence type="ECO:0000256" key="9">
    <source>
        <dbReference type="ARBA" id="ARBA00023316"/>
    </source>
</evidence>
<dbReference type="RefSeq" id="XP_001425643.1">
    <property type="nucleotide sequence ID" value="XM_001425606.1"/>
</dbReference>
<dbReference type="GO" id="GO:0071555">
    <property type="term" value="P:cell wall organization"/>
    <property type="evidence" value="ECO:0007669"/>
    <property type="project" value="UniProtKB-KW"/>
</dbReference>
<evidence type="ECO:0000256" key="1">
    <source>
        <dbReference type="ARBA" id="ARBA00004651"/>
    </source>
</evidence>
<feature type="transmembrane region" description="Helical" evidence="10">
    <location>
        <begin position="773"/>
        <end position="792"/>
    </location>
</feature>
<keyword evidence="9" id="KW-0961">Cell wall biogenesis/degradation</keyword>
<evidence type="ECO:0000256" key="7">
    <source>
        <dbReference type="ARBA" id="ARBA00022989"/>
    </source>
</evidence>
<dbReference type="InterPro" id="IPR029044">
    <property type="entry name" value="Nucleotide-diphossugar_trans"/>
</dbReference>
<proteinExistence type="predicted"/>
<dbReference type="GO" id="GO:0071944">
    <property type="term" value="C:cell periphery"/>
    <property type="evidence" value="ECO:0000318"/>
    <property type="project" value="GO_Central"/>
</dbReference>
<feature type="transmembrane region" description="Helical" evidence="10">
    <location>
        <begin position="798"/>
        <end position="814"/>
    </location>
</feature>
<name>A0BI78_PARTE</name>
<evidence type="ECO:0000256" key="5">
    <source>
        <dbReference type="ARBA" id="ARBA00022679"/>
    </source>
</evidence>
<dbReference type="SUPFAM" id="SSF53448">
    <property type="entry name" value="Nucleotide-diphospho-sugar transferases"/>
    <property type="match status" value="1"/>
</dbReference>
<gene>
    <name evidence="11" type="ORF">GSPATT00029281001</name>
</gene>
<dbReference type="GeneID" id="5011427"/>
<dbReference type="GO" id="GO:0006031">
    <property type="term" value="P:chitin biosynthetic process"/>
    <property type="evidence" value="ECO:0000318"/>
    <property type="project" value="GO_Central"/>
</dbReference>
<feature type="transmembrane region" description="Helical" evidence="10">
    <location>
        <begin position="729"/>
        <end position="752"/>
    </location>
</feature>
<evidence type="ECO:0000313" key="11">
    <source>
        <dbReference type="EMBL" id="CAK58245.1"/>
    </source>
</evidence>
<sequence length="960" mass="112745">MYISTQIGRCIVEEPDLKNRMLYKTLELELQAQGGLKVVKNTFQNDPKYELKNFDIRKRFDLRPQNIHSFNIQQNLQTQKIQNQEASRNLRSVNLTQRMVDQENITNHTHNGLLSALIHEAGQKVLRQVQQEPSSQQEQRLCILDNLDGNDMRLLVCITMFREPLTQLQKSIDGVVQSLDAFMKYGIAPHQIGVCVFFDGIENIHNVIDENGAAYHENIIPYFKSNLDEQYGIKDKKTLDYQYWEYKKHKKFLNDYNPQNIINLRKNKELLLKKYKKYKDSLLPIMKAQKGYQWMPQDEWVETNIIQAMIRQYQLSKQYIQDRENTAWVYQGRHVYQECTMPIFYVFKFKNGSKLSSHLWFFKGFCQELKPDYCLLMDCGAVPAKDSIFKLISSMEADPKVGGVCGNMRIEEEMDILSKILNKHFFSIKKCQQCEYDIGHTLDKNYESALNYIHVLPGAFSAYRYKAFSQHYIKYSKQSKQIQLLLQNQHKNTSDNQPDVNVDIDNQQSSQQVIPEENYNILNFYLRQVMESDYQYSSITEANMFLAEDRVLCLLLFCQDFYLKYIPDAIVYVDACQSLIDLLFQRRRWINGSWFALNYVQETYHDKLEGSSHTWEAKQMLKFSIITANLNQLQQYFFQSFQIVWLFMVLQTVVDSNGTINDRNYNHIQESTDNIVVSAIIGLYILLVLMLVYLSLTYDQQILNNVNGTIGQSKKQVQEQIKNYYYSRYYFVSTILGLMSLATVGYTVYLLIQQIILELKFSEFLEVPNAPQSYYSLLIVLNFGMLGLPFLFTLMTQPSIILSVIVNSIHYFYFQPTYTHLFITYAFCRIDDLSWGTKGLTEDNSKNKVFTDKIYKKYLFVIKWIVLNCLLSGILILLLRMNISMLPSFLILFVSVILTVISIIKGFLAIIHLIQFYMPSGTKARRDKLINRVDKRRETLERGKTYNTNLQQFFMPQNSR</sequence>
<dbReference type="GO" id="GO:0004100">
    <property type="term" value="F:chitin synthase activity"/>
    <property type="evidence" value="ECO:0000318"/>
    <property type="project" value="GO_Central"/>
</dbReference>
<keyword evidence="12" id="KW-1185">Reference proteome</keyword>
<reference evidence="11 12" key="1">
    <citation type="journal article" date="2006" name="Nature">
        <title>Global trends of whole-genome duplications revealed by the ciliate Paramecium tetraurelia.</title>
        <authorList>
            <consortium name="Genoscope"/>
            <person name="Aury J.-M."/>
            <person name="Jaillon O."/>
            <person name="Duret L."/>
            <person name="Noel B."/>
            <person name="Jubin C."/>
            <person name="Porcel B.M."/>
            <person name="Segurens B."/>
            <person name="Daubin V."/>
            <person name="Anthouard V."/>
            <person name="Aiach N."/>
            <person name="Arnaiz O."/>
            <person name="Billaut A."/>
            <person name="Beisson J."/>
            <person name="Blanc I."/>
            <person name="Bouhouche K."/>
            <person name="Camara F."/>
            <person name="Duharcourt S."/>
            <person name="Guigo R."/>
            <person name="Gogendeau D."/>
            <person name="Katinka M."/>
            <person name="Keller A.-M."/>
            <person name="Kissmehl R."/>
            <person name="Klotz C."/>
            <person name="Koll F."/>
            <person name="Le Moue A."/>
            <person name="Lepere C."/>
            <person name="Malinsky S."/>
            <person name="Nowacki M."/>
            <person name="Nowak J.K."/>
            <person name="Plattner H."/>
            <person name="Poulain J."/>
            <person name="Ruiz F."/>
            <person name="Serrano V."/>
            <person name="Zagulski M."/>
            <person name="Dessen P."/>
            <person name="Betermier M."/>
            <person name="Weissenbach J."/>
            <person name="Scarpelli C."/>
            <person name="Schachter V."/>
            <person name="Sperling L."/>
            <person name="Meyer E."/>
            <person name="Cohen J."/>
            <person name="Wincker P."/>
        </authorList>
    </citation>
    <scope>NUCLEOTIDE SEQUENCE [LARGE SCALE GENOMIC DNA]</scope>
    <source>
        <strain evidence="11 12">Stock d4-2</strain>
    </source>
</reference>
<evidence type="ECO:0000256" key="4">
    <source>
        <dbReference type="ARBA" id="ARBA00022676"/>
    </source>
</evidence>
<dbReference type="Pfam" id="PF01644">
    <property type="entry name" value="Chitin_synth_1"/>
    <property type="match status" value="2"/>
</dbReference>
<dbReference type="STRING" id="5888.A0BI78"/>
<dbReference type="AlphaFoldDB" id="A0BI78"/>
<evidence type="ECO:0000313" key="12">
    <source>
        <dbReference type="Proteomes" id="UP000000600"/>
    </source>
</evidence>
<dbReference type="GO" id="GO:0005886">
    <property type="term" value="C:plasma membrane"/>
    <property type="evidence" value="ECO:0007669"/>
    <property type="project" value="UniProtKB-SubCell"/>
</dbReference>
<dbReference type="InParanoid" id="A0BI78"/>
<evidence type="ECO:0000256" key="3">
    <source>
        <dbReference type="ARBA" id="ARBA00022475"/>
    </source>
</evidence>
<dbReference type="KEGG" id="ptm:GSPATT00029281001"/>